<keyword evidence="3" id="KW-0238">DNA-binding</keyword>
<dbReference type="InterPro" id="IPR050913">
    <property type="entry name" value="AP2/ERF_ERF"/>
</dbReference>
<keyword evidence="9" id="KW-1185">Reference proteome</keyword>
<gene>
    <name evidence="8" type="ORF">CHLNCDRAFT_141224</name>
</gene>
<dbReference type="GO" id="GO:0003700">
    <property type="term" value="F:DNA-binding transcription factor activity"/>
    <property type="evidence" value="ECO:0007669"/>
    <property type="project" value="InterPro"/>
</dbReference>
<keyword evidence="4" id="KW-0804">Transcription</keyword>
<dbReference type="SUPFAM" id="SSF54171">
    <property type="entry name" value="DNA-binding domain"/>
    <property type="match status" value="2"/>
</dbReference>
<dbReference type="InterPro" id="IPR036955">
    <property type="entry name" value="AP2/ERF_dom_sf"/>
</dbReference>
<sequence length="625" mass="65037">MQGAHQAHQQQQQQYPMSSAELWDAVQRQQAAQQGGAQYGMMHGGGAMAPLPSYEMAPAAGAGPQPLVLPGKPLPSGTSFYPQQHGASGGITGVPSSLTSLPGVPYSTTPSPPPGVGAQPQLYGGGSPSLGVQGAPGGYPQLSGLSSQLSSGMVLGGMAPGAHLVPNQHLGHPGGPSLMRGQQQQAAALSVPVPVPINTQPLVKMDPEETGHPSSSHSVVALPLPIPGSPGSDDEGEGDGDGSPTDCMGSGGLNKSRYRGVSYDRKKAKWRVQIKVAALGKSGVSVGYFDTEEAAARAYDRAAIGLLGRDNPNLQTNFDARDYTGETIPPLTGKTREEVKTTLKSERIKQAPRRRFTSRQRTSRFMGVGSSNRKNQWQARILVHGKVTHLGYYETEEEAAKVYDKVSLALHGDNAQTNFAASNYGAQEVAAYSGLDREDLQRALGLLDFIKDMPDVAPALGGGGGGARGGAGMFKSRSMGNLMDLSAPFFDEEDEALAAMEYVRPRKMSKSMSLTQLAALENNGGGGAGAGAQAGRPPLAPAGGSGNQQLGPLGKPIRRTNTFSSSLAVLQEADREGRAADDHHLTHGGLSSHHSSGDDLVQRLLAPPTGNAEDDAMLSELLAAS</sequence>
<dbReference type="GO" id="GO:0003677">
    <property type="term" value="F:DNA binding"/>
    <property type="evidence" value="ECO:0007669"/>
    <property type="project" value="UniProtKB-KW"/>
</dbReference>
<feature type="region of interest" description="Disordered" evidence="6">
    <location>
        <begin position="574"/>
        <end position="597"/>
    </location>
</feature>
<evidence type="ECO:0000256" key="5">
    <source>
        <dbReference type="ARBA" id="ARBA00023242"/>
    </source>
</evidence>
<dbReference type="Pfam" id="PF00847">
    <property type="entry name" value="AP2"/>
    <property type="match status" value="1"/>
</dbReference>
<evidence type="ECO:0000256" key="2">
    <source>
        <dbReference type="ARBA" id="ARBA00023015"/>
    </source>
</evidence>
<dbReference type="PROSITE" id="PS51032">
    <property type="entry name" value="AP2_ERF"/>
    <property type="match status" value="2"/>
</dbReference>
<dbReference type="Proteomes" id="UP000008141">
    <property type="component" value="Unassembled WGS sequence"/>
</dbReference>
<dbReference type="GeneID" id="17350686"/>
<keyword evidence="5" id="KW-0539">Nucleus</keyword>
<feature type="region of interest" description="Disordered" evidence="6">
    <location>
        <begin position="527"/>
        <end position="558"/>
    </location>
</feature>
<comment type="subcellular location">
    <subcellularLocation>
        <location evidence="1">Nucleus</location>
    </subcellularLocation>
</comment>
<dbReference type="PANTHER" id="PTHR31194">
    <property type="entry name" value="SHN SHINE , DNA BINDING / TRANSCRIPTION FACTOR"/>
    <property type="match status" value="1"/>
</dbReference>
<dbReference type="RefSeq" id="XP_005843388.1">
    <property type="nucleotide sequence ID" value="XM_005843326.1"/>
</dbReference>
<dbReference type="Gene3D" id="3.30.730.10">
    <property type="entry name" value="AP2/ERF domain"/>
    <property type="match status" value="2"/>
</dbReference>
<evidence type="ECO:0000256" key="6">
    <source>
        <dbReference type="SAM" id="MobiDB-lite"/>
    </source>
</evidence>
<dbReference type="EMBL" id="GL433866">
    <property type="protein sequence ID" value="EFN51286.1"/>
    <property type="molecule type" value="Genomic_DNA"/>
</dbReference>
<accession>E1ZSD2</accession>
<dbReference type="InterPro" id="IPR016177">
    <property type="entry name" value="DNA-bd_dom_sf"/>
</dbReference>
<evidence type="ECO:0000256" key="1">
    <source>
        <dbReference type="ARBA" id="ARBA00004123"/>
    </source>
</evidence>
<feature type="region of interest" description="Disordered" evidence="6">
    <location>
        <begin position="200"/>
        <end position="256"/>
    </location>
</feature>
<reference evidence="8 9" key="1">
    <citation type="journal article" date="2010" name="Plant Cell">
        <title>The Chlorella variabilis NC64A genome reveals adaptation to photosymbiosis, coevolution with viruses, and cryptic sex.</title>
        <authorList>
            <person name="Blanc G."/>
            <person name="Duncan G."/>
            <person name="Agarkova I."/>
            <person name="Borodovsky M."/>
            <person name="Gurnon J."/>
            <person name="Kuo A."/>
            <person name="Lindquist E."/>
            <person name="Lucas S."/>
            <person name="Pangilinan J."/>
            <person name="Polle J."/>
            <person name="Salamov A."/>
            <person name="Terry A."/>
            <person name="Yamada T."/>
            <person name="Dunigan D.D."/>
            <person name="Grigoriev I.V."/>
            <person name="Claverie J.M."/>
            <person name="Van Etten J.L."/>
        </authorList>
    </citation>
    <scope>NUCLEOTIDE SEQUENCE [LARGE SCALE GENOMIC DNA]</scope>
    <source>
        <strain evidence="8 9">NC64A</strain>
    </source>
</reference>
<feature type="region of interest" description="Disordered" evidence="6">
    <location>
        <begin position="82"/>
        <end position="139"/>
    </location>
</feature>
<dbReference type="SMART" id="SM00380">
    <property type="entry name" value="AP2"/>
    <property type="match status" value="2"/>
</dbReference>
<dbReference type="InterPro" id="IPR001471">
    <property type="entry name" value="AP2/ERF_dom"/>
</dbReference>
<evidence type="ECO:0000256" key="3">
    <source>
        <dbReference type="ARBA" id="ARBA00023125"/>
    </source>
</evidence>
<feature type="compositionally biased region" description="Basic and acidic residues" evidence="6">
    <location>
        <begin position="574"/>
        <end position="585"/>
    </location>
</feature>
<dbReference type="OrthoDB" id="546813at2759"/>
<dbReference type="STRING" id="554065.E1ZSD2"/>
<organism evidence="9">
    <name type="scientific">Chlorella variabilis</name>
    <name type="common">Green alga</name>
    <dbReference type="NCBI Taxonomy" id="554065"/>
    <lineage>
        <taxon>Eukaryota</taxon>
        <taxon>Viridiplantae</taxon>
        <taxon>Chlorophyta</taxon>
        <taxon>core chlorophytes</taxon>
        <taxon>Trebouxiophyceae</taxon>
        <taxon>Chlorellales</taxon>
        <taxon>Chlorellaceae</taxon>
        <taxon>Chlorella clade</taxon>
        <taxon>Chlorella</taxon>
    </lineage>
</organism>
<keyword evidence="2" id="KW-0805">Transcription regulation</keyword>
<dbReference type="SMR" id="E1ZSD2"/>
<protein>
    <recommendedName>
        <fullName evidence="7">AP2/ERF domain-containing protein</fullName>
    </recommendedName>
</protein>
<feature type="domain" description="AP2/ERF" evidence="7">
    <location>
        <begin position="257"/>
        <end position="319"/>
    </location>
</feature>
<dbReference type="GO" id="GO:0005634">
    <property type="term" value="C:nucleus"/>
    <property type="evidence" value="ECO:0007669"/>
    <property type="project" value="UniProtKB-SubCell"/>
</dbReference>
<proteinExistence type="predicted"/>
<evidence type="ECO:0000313" key="9">
    <source>
        <dbReference type="Proteomes" id="UP000008141"/>
    </source>
</evidence>
<evidence type="ECO:0000259" key="7">
    <source>
        <dbReference type="PROSITE" id="PS51032"/>
    </source>
</evidence>
<feature type="domain" description="AP2/ERF" evidence="7">
    <location>
        <begin position="364"/>
        <end position="420"/>
    </location>
</feature>
<dbReference type="PANTHER" id="PTHR31194:SF189">
    <property type="entry name" value="AP2_ERF DOMAIN-CONTAINING PROTEIN"/>
    <property type="match status" value="1"/>
</dbReference>
<evidence type="ECO:0000256" key="4">
    <source>
        <dbReference type="ARBA" id="ARBA00023163"/>
    </source>
</evidence>
<dbReference type="InParanoid" id="E1ZSD2"/>
<evidence type="ECO:0000313" key="8">
    <source>
        <dbReference type="EMBL" id="EFN51286.1"/>
    </source>
</evidence>
<dbReference type="KEGG" id="cvr:CHLNCDRAFT_141224"/>
<dbReference type="AlphaFoldDB" id="E1ZSD2"/>
<name>E1ZSD2_CHLVA</name>
<dbReference type="eggNOG" id="ENOG502S9T4">
    <property type="taxonomic scope" value="Eukaryota"/>
</dbReference>